<evidence type="ECO:0000313" key="2">
    <source>
        <dbReference type="EMBL" id="EUJ30527.1"/>
    </source>
</evidence>
<evidence type="ECO:0000256" key="1">
    <source>
        <dbReference type="SAM" id="Phobius"/>
    </source>
</evidence>
<keyword evidence="3" id="KW-1185">Reference proteome</keyword>
<sequence>MNIFTTILAPVIVGCVLAVFNHWLETRRKKKEPVDGLLTKKEAPISLPEMGASLWVNHEYLFQVHYNISICICI</sequence>
<accession>W7BZR4</accession>
<dbReference type="EMBL" id="AODE01000017">
    <property type="protein sequence ID" value="EUJ30527.1"/>
    <property type="molecule type" value="Genomic_DNA"/>
</dbReference>
<keyword evidence="1" id="KW-1133">Transmembrane helix</keyword>
<gene>
    <name evidence="2" type="ORF">PCORN_08512</name>
</gene>
<dbReference type="AlphaFoldDB" id="W7BZR4"/>
<proteinExistence type="predicted"/>
<dbReference type="RefSeq" id="WP_036078964.1">
    <property type="nucleotide sequence ID" value="NZ_AODE01000017.1"/>
</dbReference>
<keyword evidence="1" id="KW-0812">Transmembrane</keyword>
<organism evidence="2 3">
    <name type="scientific">Listeria cornellensis FSL F6-0969</name>
    <dbReference type="NCBI Taxonomy" id="1265820"/>
    <lineage>
        <taxon>Bacteria</taxon>
        <taxon>Bacillati</taxon>
        <taxon>Bacillota</taxon>
        <taxon>Bacilli</taxon>
        <taxon>Bacillales</taxon>
        <taxon>Listeriaceae</taxon>
        <taxon>Listeria</taxon>
    </lineage>
</organism>
<keyword evidence="1" id="KW-0472">Membrane</keyword>
<evidence type="ECO:0000313" key="3">
    <source>
        <dbReference type="Proteomes" id="UP000019254"/>
    </source>
</evidence>
<dbReference type="Proteomes" id="UP000019254">
    <property type="component" value="Unassembled WGS sequence"/>
</dbReference>
<dbReference type="NCBIfam" id="NF033608">
    <property type="entry name" value="type_I_tox_Fst"/>
    <property type="match status" value="1"/>
</dbReference>
<reference evidence="2 3" key="1">
    <citation type="journal article" date="2014" name="Int. J. Syst. Evol. Microbiol.">
        <title>Listeria floridensis sp. nov., Listeria aquatica sp. nov., Listeria cornellensis sp. nov., Listeria riparia sp. nov. and Listeria grandensis sp. nov., from agricultural and natural environments.</title>
        <authorList>
            <person name="den Bakker H.C."/>
            <person name="Warchocki S."/>
            <person name="Wright E.M."/>
            <person name="Allred A.F."/>
            <person name="Ahlstrom C."/>
            <person name="Manuel C.S."/>
            <person name="Stasiewicz M.J."/>
            <person name="Burrell A."/>
            <person name="Roof S."/>
            <person name="Strawn L."/>
            <person name="Fortes E.D."/>
            <person name="Nightingale K.K."/>
            <person name="Kephart D."/>
            <person name="Wiedmann M."/>
        </authorList>
    </citation>
    <scope>NUCLEOTIDE SEQUENCE [LARGE SCALE GENOMIC DNA]</scope>
    <source>
        <strain evidence="3">FSL F6-969</strain>
    </source>
</reference>
<comment type="caution">
    <text evidence="2">The sequence shown here is derived from an EMBL/GenBank/DDBJ whole genome shotgun (WGS) entry which is preliminary data.</text>
</comment>
<feature type="transmembrane region" description="Helical" evidence="1">
    <location>
        <begin position="6"/>
        <end position="24"/>
    </location>
</feature>
<protein>
    <recommendedName>
        <fullName evidence="4">Type I toxin-antitoxin system Fst family toxin</fullName>
    </recommendedName>
</protein>
<name>W7BZR4_9LIST</name>
<evidence type="ECO:0008006" key="4">
    <source>
        <dbReference type="Google" id="ProtNLM"/>
    </source>
</evidence>